<dbReference type="UniPathway" id="UPA00333">
    <property type="reaction ID" value="UER00453"/>
</dbReference>
<sequence length="271" mass="30353">MRWGDEIMSSTRPATSEYTSYLALDEFLTTQRPRSEQPDELLFIIAHQVHELWFKLLLHEFDCLRRRLETGDGEGALHTLRRAAGALRATVSPIEVLQTLTPRQFAGFRSALGTGSGTQSAQFRELEAVLGRRDARMLEPFPLGGTERRRVAAAMDRPSVFDSLLAYLAVQGSPVPLDRLHRDVSLPLTPSSEVQELLADVYRADGLAAQLCEHLVEIDMLFREWRVRHVGMVERIIGDRPGTGGTTGAAYLHAAAPRLLFPDLWAARRQL</sequence>
<evidence type="ECO:0000256" key="1">
    <source>
        <dbReference type="HAMAP-Rule" id="MF_01972"/>
    </source>
</evidence>
<keyword evidence="3" id="KW-1185">Reference proteome</keyword>
<keyword evidence="1 2" id="KW-0223">Dioxygenase</keyword>
<accession>A0A221W4U9</accession>
<reference evidence="2 3" key="1">
    <citation type="submission" date="2017-07" db="EMBL/GenBank/DDBJ databases">
        <title>Complete genome sequence of Actinoalloteichus hoggarensis DSM 45943, type strain of Actinoalloteichus hoggarensis.</title>
        <authorList>
            <person name="Ruckert C."/>
            <person name="Nouioui I."/>
            <person name="Willmese J."/>
            <person name="van Wezel G."/>
            <person name="Klenk H.-P."/>
            <person name="Kalinowski J."/>
            <person name="Zotchev S.B."/>
        </authorList>
    </citation>
    <scope>NUCLEOTIDE SEQUENCE [LARGE SCALE GENOMIC DNA]</scope>
    <source>
        <strain evidence="2 3">DSM 45943</strain>
    </source>
</reference>
<dbReference type="AlphaFoldDB" id="A0A221W4U9"/>
<feature type="binding site" evidence="1">
    <location>
        <position position="109"/>
    </location>
    <ligand>
        <name>substrate</name>
    </ligand>
</feature>
<keyword evidence="1" id="KW-0823">Tryptophan catabolism</keyword>
<comment type="function">
    <text evidence="1">Heme-dependent dioxygenase that catalyzes the oxidative cleavage of the L-tryptophan (L-Trp) pyrrole ring and converts L-tryptophan to N-formyl-L-kynurenine. Catalyzes the oxidative cleavage of the indole moiety.</text>
</comment>
<proteinExistence type="inferred from homology"/>
<dbReference type="PANTHER" id="PTHR10138:SF0">
    <property type="entry name" value="TRYPTOPHAN 2,3-DIOXYGENASE"/>
    <property type="match status" value="1"/>
</dbReference>
<comment type="subunit">
    <text evidence="1">Homotetramer.</text>
</comment>
<protein>
    <recommendedName>
        <fullName evidence="1">Tryptophan 2,3-dioxygenase</fullName>
        <shortName evidence="1">TDO</shortName>
        <ecNumber evidence="1">1.13.11.11</ecNumber>
    </recommendedName>
    <alternativeName>
        <fullName evidence="1">Tryptamin 2,3-dioxygenase</fullName>
    </alternativeName>
    <alternativeName>
        <fullName evidence="1">Tryptophan oxygenase</fullName>
        <shortName evidence="1">TO</shortName>
        <shortName evidence="1">TRPO</shortName>
    </alternativeName>
    <alternativeName>
        <fullName evidence="1">Tryptophan pyrrolase</fullName>
    </alternativeName>
    <alternativeName>
        <fullName evidence="1">Tryptophanase</fullName>
    </alternativeName>
</protein>
<dbReference type="GO" id="GO:0046872">
    <property type="term" value="F:metal ion binding"/>
    <property type="evidence" value="ECO:0007669"/>
    <property type="project" value="UniProtKB-KW"/>
</dbReference>
<evidence type="ECO:0000313" key="3">
    <source>
        <dbReference type="Proteomes" id="UP000204221"/>
    </source>
</evidence>
<comment type="catalytic activity">
    <reaction evidence="1">
        <text>L-tryptophan + O2 = N-formyl-L-kynurenine</text>
        <dbReference type="Rhea" id="RHEA:24536"/>
        <dbReference type="ChEBI" id="CHEBI:15379"/>
        <dbReference type="ChEBI" id="CHEBI:57912"/>
        <dbReference type="ChEBI" id="CHEBI:58629"/>
        <dbReference type="EC" id="1.13.11.11"/>
    </reaction>
</comment>
<name>A0A221W4U9_9PSEU</name>
<comment type="pathway">
    <text evidence="1">Amino-acid degradation; L-tryptophan degradation via kynurenine pathway; L-kynurenine from L-tryptophan: step 1/2.</text>
</comment>
<dbReference type="Pfam" id="PF03301">
    <property type="entry name" value="Trp_dioxygenase"/>
    <property type="match status" value="2"/>
</dbReference>
<dbReference type="EC" id="1.13.11.11" evidence="1"/>
<comment type="caution">
    <text evidence="1">Lacks conserved residue(s) required for the propagation of feature annotation.</text>
</comment>
<organism evidence="2 3">
    <name type="scientific">Actinoalloteichus hoggarensis</name>
    <dbReference type="NCBI Taxonomy" id="1470176"/>
    <lineage>
        <taxon>Bacteria</taxon>
        <taxon>Bacillati</taxon>
        <taxon>Actinomycetota</taxon>
        <taxon>Actinomycetes</taxon>
        <taxon>Pseudonocardiales</taxon>
        <taxon>Pseudonocardiaceae</taxon>
        <taxon>Actinoalloteichus</taxon>
    </lineage>
</organism>
<dbReference type="InterPro" id="IPR004981">
    <property type="entry name" value="Trp_2_3_dOase"/>
</dbReference>
<feature type="binding site" description="axial binding residue" evidence="1">
    <location>
        <position position="229"/>
    </location>
    <ligand>
        <name>heme</name>
        <dbReference type="ChEBI" id="CHEBI:30413"/>
    </ligand>
    <ligandPart>
        <name>Fe</name>
        <dbReference type="ChEBI" id="CHEBI:18248"/>
    </ligandPart>
</feature>
<dbReference type="PANTHER" id="PTHR10138">
    <property type="entry name" value="TRYPTOPHAN 2,3-DIOXYGENASE"/>
    <property type="match status" value="1"/>
</dbReference>
<dbReference type="Gene3D" id="1.20.58.480">
    <property type="match status" value="1"/>
</dbReference>
<dbReference type="InterPro" id="IPR037217">
    <property type="entry name" value="Trp/Indoleamine_2_3_dOase-like"/>
</dbReference>
<gene>
    <name evidence="2" type="primary">kynA1</name>
    <name evidence="1" type="synonym">kynA</name>
    <name evidence="2" type="ORF">AHOG_16430</name>
</gene>
<comment type="cofactor">
    <cofactor evidence="1">
        <name>heme</name>
        <dbReference type="ChEBI" id="CHEBI:30413"/>
    </cofactor>
    <text evidence="1">Binds 1 heme group per subunit.</text>
</comment>
<dbReference type="GO" id="GO:0004833">
    <property type="term" value="F:L-tryptophan 2,3-dioxygenase activity"/>
    <property type="evidence" value="ECO:0007669"/>
    <property type="project" value="UniProtKB-UniRule"/>
</dbReference>
<comment type="similarity">
    <text evidence="1">Belongs to the tryptophan 2,3-dioxygenase family.</text>
</comment>
<dbReference type="SUPFAM" id="SSF140959">
    <property type="entry name" value="Indolic compounds 2,3-dioxygenase-like"/>
    <property type="match status" value="1"/>
</dbReference>
<dbReference type="GO" id="GO:0019441">
    <property type="term" value="P:L-tryptophan catabolic process to kynurenine"/>
    <property type="evidence" value="ECO:0007669"/>
    <property type="project" value="UniProtKB-UniRule"/>
</dbReference>
<dbReference type="GO" id="GO:0020037">
    <property type="term" value="F:heme binding"/>
    <property type="evidence" value="ECO:0007669"/>
    <property type="project" value="UniProtKB-UniRule"/>
</dbReference>
<evidence type="ECO:0000313" key="2">
    <source>
        <dbReference type="EMBL" id="ASO20912.1"/>
    </source>
</evidence>
<keyword evidence="1" id="KW-0479">Metal-binding</keyword>
<feature type="binding site" evidence="1">
    <location>
        <position position="243"/>
    </location>
    <ligand>
        <name>substrate</name>
    </ligand>
</feature>
<dbReference type="Proteomes" id="UP000204221">
    <property type="component" value="Chromosome"/>
</dbReference>
<dbReference type="EMBL" id="CP022521">
    <property type="protein sequence ID" value="ASO20912.1"/>
    <property type="molecule type" value="Genomic_DNA"/>
</dbReference>
<keyword evidence="1 2" id="KW-0560">Oxidoreductase</keyword>
<dbReference type="GO" id="GO:0019442">
    <property type="term" value="P:L-tryptophan catabolic process to acetyl-CoA"/>
    <property type="evidence" value="ECO:0007669"/>
    <property type="project" value="TreeGrafter"/>
</dbReference>
<keyword evidence="1" id="KW-0349">Heme</keyword>
<dbReference type="HAMAP" id="MF_01972">
    <property type="entry name" value="T23O"/>
    <property type="match status" value="1"/>
</dbReference>
<dbReference type="KEGG" id="ahg:AHOG_16430"/>
<keyword evidence="1" id="KW-0408">Iron</keyword>